<dbReference type="GO" id="GO:0003677">
    <property type="term" value="F:DNA binding"/>
    <property type="evidence" value="ECO:0007669"/>
    <property type="project" value="InterPro"/>
</dbReference>
<dbReference type="EMBL" id="CP013188">
    <property type="protein sequence ID" value="ALO43992.1"/>
    <property type="molecule type" value="Genomic_DNA"/>
</dbReference>
<dbReference type="CDD" id="cd00093">
    <property type="entry name" value="HTH_XRE"/>
    <property type="match status" value="1"/>
</dbReference>
<dbReference type="PROSITE" id="PS50943">
    <property type="entry name" value="HTH_CROC1"/>
    <property type="match status" value="1"/>
</dbReference>
<feature type="domain" description="HTH cro/C1-type" evidence="1">
    <location>
        <begin position="21"/>
        <end position="77"/>
    </location>
</feature>
<protein>
    <submittedName>
        <fullName evidence="2">XRE family transcriptional regulator</fullName>
    </submittedName>
</protein>
<dbReference type="KEGG" id="pphe:PP2015_3518"/>
<reference evidence="2 3" key="1">
    <citation type="submission" date="2015-11" db="EMBL/GenBank/DDBJ databases">
        <authorList>
            <person name="Zhang Y."/>
            <person name="Guo Z."/>
        </authorList>
    </citation>
    <scope>NUCLEOTIDE SEQUENCE [LARGE SCALE GENOMIC DNA]</scope>
    <source>
        <strain evidence="2 3">KCTC 12086</strain>
    </source>
</reference>
<dbReference type="STRING" id="161398.PP2015_3518"/>
<dbReference type="SMART" id="SM00530">
    <property type="entry name" value="HTH_XRE"/>
    <property type="match status" value="1"/>
</dbReference>
<dbReference type="InterPro" id="IPR010982">
    <property type="entry name" value="Lambda_DNA-bd_dom_sf"/>
</dbReference>
<dbReference type="OrthoDB" id="1491115at2"/>
<keyword evidence="3" id="KW-1185">Reference proteome</keyword>
<evidence type="ECO:0000313" key="3">
    <source>
        <dbReference type="Proteomes" id="UP000061457"/>
    </source>
</evidence>
<accession>A0A0S2K725</accession>
<evidence type="ECO:0000259" key="1">
    <source>
        <dbReference type="PROSITE" id="PS50943"/>
    </source>
</evidence>
<dbReference type="Gene3D" id="1.10.260.40">
    <property type="entry name" value="lambda repressor-like DNA-binding domains"/>
    <property type="match status" value="1"/>
</dbReference>
<dbReference type="Proteomes" id="UP000061457">
    <property type="component" value="Chromosome II"/>
</dbReference>
<dbReference type="SUPFAM" id="SSF47413">
    <property type="entry name" value="lambda repressor-like DNA-binding domains"/>
    <property type="match status" value="1"/>
</dbReference>
<sequence>MKEIERKRSAESFKLHVQRSLRQMRQSKGMSQAQLAKKMISNVDQSTISNWESGKSEMTMTQLLDVLFIFGVDLDSYFSFLRKD</sequence>
<dbReference type="InterPro" id="IPR001387">
    <property type="entry name" value="Cro/C1-type_HTH"/>
</dbReference>
<dbReference type="PATRIC" id="fig|161398.10.peg.3585"/>
<proteinExistence type="predicted"/>
<evidence type="ECO:0000313" key="2">
    <source>
        <dbReference type="EMBL" id="ALO43992.1"/>
    </source>
</evidence>
<dbReference type="Pfam" id="PF01381">
    <property type="entry name" value="HTH_3"/>
    <property type="match status" value="1"/>
</dbReference>
<gene>
    <name evidence="2" type="ORF">PP2015_3518</name>
</gene>
<organism evidence="2 3">
    <name type="scientific">Pseudoalteromonas phenolica</name>
    <dbReference type="NCBI Taxonomy" id="161398"/>
    <lineage>
        <taxon>Bacteria</taxon>
        <taxon>Pseudomonadati</taxon>
        <taxon>Pseudomonadota</taxon>
        <taxon>Gammaproteobacteria</taxon>
        <taxon>Alteromonadales</taxon>
        <taxon>Pseudoalteromonadaceae</taxon>
        <taxon>Pseudoalteromonas</taxon>
    </lineage>
</organism>
<name>A0A0S2K725_9GAMM</name>
<dbReference type="RefSeq" id="WP_058031874.1">
    <property type="nucleotide sequence ID" value="NZ_CP013188.1"/>
</dbReference>
<dbReference type="AlphaFoldDB" id="A0A0S2K725"/>